<sequence length="86" mass="8990">MVFLGWQWGSSQSAIGDPTITVANGTLESQISTGFGAGAASDCINLVITVPKGDQLEIDVASNATWTNSPNTLDVYVSSLNYVLIP</sequence>
<name>A0A1S6LVF8_9VIRU</name>
<accession>A0A1S6LVF8</accession>
<protein>
    <submittedName>
        <fullName evidence="1">Uncharacterized protein</fullName>
    </submittedName>
</protein>
<organism evidence="1">
    <name type="scientific">Cruciviridae sp</name>
    <dbReference type="NCBI Taxonomy" id="1955495"/>
    <lineage>
        <taxon>Viruses</taxon>
        <taxon>Cruciviruses</taxon>
    </lineage>
</organism>
<reference evidence="1" key="1">
    <citation type="journal article" date="2016" name="Virus Evol.">
        <title>Diversity and comparative genomics of chimeric viruses in Sphagnum-dominated peatlands.</title>
        <authorList>
            <person name="Quaiser A."/>
            <person name="Krupovic M."/>
            <person name="Dufresne A."/>
            <person name="Francez A.J."/>
            <person name="Roux S."/>
        </authorList>
    </citation>
    <scope>NUCLEOTIDE SEQUENCE</scope>
    <source>
        <strain evidence="1">CRUV-17-B</strain>
    </source>
</reference>
<evidence type="ECO:0000313" key="1">
    <source>
        <dbReference type="EMBL" id="AQU11709.1"/>
    </source>
</evidence>
<dbReference type="EMBL" id="KX388496">
    <property type="protein sequence ID" value="AQU11709.1"/>
    <property type="molecule type" value="Genomic_DNA"/>
</dbReference>
<proteinExistence type="predicted"/>